<keyword evidence="4" id="KW-1185">Reference proteome</keyword>
<feature type="compositionally biased region" description="Low complexity" evidence="1">
    <location>
        <begin position="168"/>
        <end position="182"/>
    </location>
</feature>
<evidence type="ECO:0000313" key="3">
    <source>
        <dbReference type="EMBL" id="RCH79119.1"/>
    </source>
</evidence>
<feature type="domain" description="DUF3020" evidence="2">
    <location>
        <begin position="5"/>
        <end position="37"/>
    </location>
</feature>
<evidence type="ECO:0000259" key="2">
    <source>
        <dbReference type="Pfam" id="PF11223"/>
    </source>
</evidence>
<evidence type="ECO:0000313" key="4">
    <source>
        <dbReference type="Proteomes" id="UP000252139"/>
    </source>
</evidence>
<dbReference type="InterPro" id="IPR021386">
    <property type="entry name" value="SPP41_DUF3020"/>
</dbReference>
<dbReference type="EMBL" id="PJQL01004692">
    <property type="protein sequence ID" value="RCH79119.1"/>
    <property type="molecule type" value="Genomic_DNA"/>
</dbReference>
<reference evidence="3 4" key="1">
    <citation type="journal article" date="2018" name="G3 (Bethesda)">
        <title>Phylogenetic and Phylogenomic Definition of Rhizopus Species.</title>
        <authorList>
            <person name="Gryganskyi A.P."/>
            <person name="Golan J."/>
            <person name="Dolatabadi S."/>
            <person name="Mondo S."/>
            <person name="Robb S."/>
            <person name="Idnurm A."/>
            <person name="Muszewska A."/>
            <person name="Steczkiewicz K."/>
            <person name="Masonjones S."/>
            <person name="Liao H.L."/>
            <person name="Gajdeczka M.T."/>
            <person name="Anike F."/>
            <person name="Vuek A."/>
            <person name="Anishchenko I.M."/>
            <person name="Voigt K."/>
            <person name="de Hoog G.S."/>
            <person name="Smith M.E."/>
            <person name="Heitman J."/>
            <person name="Vilgalys R."/>
            <person name="Stajich J.E."/>
        </authorList>
    </citation>
    <scope>NUCLEOTIDE SEQUENCE [LARGE SCALE GENOMIC DNA]</scope>
    <source>
        <strain evidence="3 4">CBS 357.93</strain>
    </source>
</reference>
<feature type="non-terminal residue" evidence="3">
    <location>
        <position position="202"/>
    </location>
</feature>
<sequence>MLTDKDNDLRCRVNKRAHKLFGKEDNEHKRAWIEEEFRKRQQKRKEKERRKGVIDNSLGAVQNHNISHPPPTQSFMSPQQQLDINYLMMLCNSLGIPGAARALIGNATATTTTTSTNNTDTQYHPQQQQSSSSSHIENNPSSSSNNELAALPTFPNMDNTNKPEEKLAALLASTLAAAAAASNKEEGSERPATEHTEFPLDA</sequence>
<feature type="region of interest" description="Disordered" evidence="1">
    <location>
        <begin position="113"/>
        <end position="202"/>
    </location>
</feature>
<accession>A0A367IN78</accession>
<evidence type="ECO:0000256" key="1">
    <source>
        <dbReference type="SAM" id="MobiDB-lite"/>
    </source>
</evidence>
<gene>
    <name evidence="3" type="ORF">CU097_000881</name>
</gene>
<comment type="caution">
    <text evidence="3">The sequence shown here is derived from an EMBL/GenBank/DDBJ whole genome shotgun (WGS) entry which is preliminary data.</text>
</comment>
<dbReference type="OrthoDB" id="5595797at2759"/>
<dbReference type="Pfam" id="PF11223">
    <property type="entry name" value="DUF3020"/>
    <property type="match status" value="1"/>
</dbReference>
<dbReference type="Proteomes" id="UP000252139">
    <property type="component" value="Unassembled WGS sequence"/>
</dbReference>
<protein>
    <recommendedName>
        <fullName evidence="2">DUF3020 domain-containing protein</fullName>
    </recommendedName>
</protein>
<organism evidence="3 4">
    <name type="scientific">Rhizopus azygosporus</name>
    <name type="common">Rhizopus microsporus var. azygosporus</name>
    <dbReference type="NCBI Taxonomy" id="86630"/>
    <lineage>
        <taxon>Eukaryota</taxon>
        <taxon>Fungi</taxon>
        <taxon>Fungi incertae sedis</taxon>
        <taxon>Mucoromycota</taxon>
        <taxon>Mucoromycotina</taxon>
        <taxon>Mucoromycetes</taxon>
        <taxon>Mucorales</taxon>
        <taxon>Mucorineae</taxon>
        <taxon>Rhizopodaceae</taxon>
        <taxon>Rhizopus</taxon>
    </lineage>
</organism>
<feature type="compositionally biased region" description="Low complexity" evidence="1">
    <location>
        <begin position="113"/>
        <end position="147"/>
    </location>
</feature>
<dbReference type="STRING" id="86630.A0A367IN78"/>
<dbReference type="AlphaFoldDB" id="A0A367IN78"/>
<name>A0A367IN78_RHIAZ</name>
<feature type="compositionally biased region" description="Basic and acidic residues" evidence="1">
    <location>
        <begin position="183"/>
        <end position="202"/>
    </location>
</feature>
<proteinExistence type="predicted"/>